<dbReference type="GeneID" id="19686733"/>
<evidence type="ECO:0000313" key="2">
    <source>
        <dbReference type="Proteomes" id="UP000026986"/>
    </source>
</evidence>
<dbReference type="RefSeq" id="YP_009044369.1">
    <property type="nucleotide sequence ID" value="NC_024381.1"/>
</dbReference>
<reference evidence="2" key="1">
    <citation type="submission" date="2014-02" db="EMBL/GenBank/DDBJ databases">
        <title>Evolution of Pseudomonas aeruginosa bacteriophages collected in Abidjan.</title>
        <authorList>
            <person name="Essoh C."/>
            <person name="Latino L."/>
            <person name="Blouin Y."/>
            <person name="Loukou G."/>
            <person name="Nguetta S.M."/>
            <person name="Lathro N.S."/>
            <person name="Cablanmian A."/>
            <person name="Kra A."/>
            <person name="Vergnaud G."/>
            <person name="Pourcel C."/>
        </authorList>
    </citation>
    <scope>NUCLEOTIDE SEQUENCE [LARGE SCALE GENOMIC DNA]</scope>
</reference>
<sequence length="68" mass="7337">MLEGGVMDIEELTKRVKKASVGRSLRALAAQCDVSHELIRKLLLANSAPNITATTYNKIDKGLAKNGL</sequence>
<organism evidence="1 2">
    <name type="scientific">Pseudomonas phage vB_PaeS_SCH_Ab26</name>
    <dbReference type="NCBI Taxonomy" id="1476390"/>
    <lineage>
        <taxon>Viruses</taxon>
        <taxon>Duplodnaviria</taxon>
        <taxon>Heunggongvirae</taxon>
        <taxon>Uroviricota</taxon>
        <taxon>Caudoviricetes</taxon>
        <taxon>Jondennisvirinae</taxon>
        <taxon>Septimatrevirus</taxon>
        <taxon>Septimatrevirus Ab26</taxon>
    </lineage>
</organism>
<proteinExistence type="predicted"/>
<keyword evidence="2" id="KW-1185">Reference proteome</keyword>
<reference evidence="1 2" key="2">
    <citation type="journal article" date="2015" name="PLoS ONE">
        <title>Investigation of a Large Collection of Pseudomonas aeruginosa Bacteriophages Collected from a Single Environmental Source in Abidjan, Cote d'Ivoire.</title>
        <authorList>
            <person name="Essoh C."/>
            <person name="Latino L."/>
            <person name="Midoux C."/>
            <person name="Blouin Y."/>
            <person name="Loukou G."/>
            <person name="Nguetta S.P."/>
            <person name="Lathro S."/>
            <person name="Cablanmian A."/>
            <person name="Kouassi A.K."/>
            <person name="Vergnaud G."/>
            <person name="Pourcel C."/>
        </authorList>
    </citation>
    <scope>NUCLEOTIDE SEQUENCE [LARGE SCALE GENOMIC DNA]</scope>
</reference>
<protein>
    <submittedName>
        <fullName evidence="1">Uncharacterized protein</fullName>
    </submittedName>
</protein>
<dbReference type="KEGG" id="vg:19686733"/>
<gene>
    <name evidence="1" type="primary">ORF34</name>
</gene>
<dbReference type="EMBL" id="HG962376">
    <property type="protein sequence ID" value="CDN96795.1"/>
    <property type="molecule type" value="Genomic_DNA"/>
</dbReference>
<accession>A0A060RIS9</accession>
<dbReference type="OrthoDB" id="23965at10239"/>
<name>A0A060RIS9_9CAUD</name>
<dbReference type="Proteomes" id="UP000026986">
    <property type="component" value="Segment"/>
</dbReference>
<evidence type="ECO:0000313" key="1">
    <source>
        <dbReference type="EMBL" id="CDN96795.1"/>
    </source>
</evidence>